<evidence type="ECO:0000256" key="1">
    <source>
        <dbReference type="SAM" id="MobiDB-lite"/>
    </source>
</evidence>
<evidence type="ECO:0000313" key="2">
    <source>
        <dbReference type="EMBL" id="KAL0567244.1"/>
    </source>
</evidence>
<dbReference type="EMBL" id="JBAHYK010001638">
    <property type="protein sequence ID" value="KAL0567244.1"/>
    <property type="molecule type" value="Genomic_DNA"/>
</dbReference>
<organism evidence="2 3">
    <name type="scientific">Marasmius crinis-equi</name>
    <dbReference type="NCBI Taxonomy" id="585013"/>
    <lineage>
        <taxon>Eukaryota</taxon>
        <taxon>Fungi</taxon>
        <taxon>Dikarya</taxon>
        <taxon>Basidiomycota</taxon>
        <taxon>Agaricomycotina</taxon>
        <taxon>Agaricomycetes</taxon>
        <taxon>Agaricomycetidae</taxon>
        <taxon>Agaricales</taxon>
        <taxon>Marasmiineae</taxon>
        <taxon>Marasmiaceae</taxon>
        <taxon>Marasmius</taxon>
    </lineage>
</organism>
<feature type="region of interest" description="Disordered" evidence="1">
    <location>
        <begin position="134"/>
        <end position="264"/>
    </location>
</feature>
<feature type="compositionally biased region" description="Basic and acidic residues" evidence="1">
    <location>
        <begin position="341"/>
        <end position="361"/>
    </location>
</feature>
<feature type="compositionally biased region" description="Basic and acidic residues" evidence="1">
    <location>
        <begin position="162"/>
        <end position="173"/>
    </location>
</feature>
<protein>
    <recommendedName>
        <fullName evidence="4">HTH CENPB-type domain-containing protein</fullName>
    </recommendedName>
</protein>
<feature type="compositionally biased region" description="Basic and acidic residues" evidence="1">
    <location>
        <begin position="192"/>
        <end position="201"/>
    </location>
</feature>
<gene>
    <name evidence="2" type="ORF">V5O48_014750</name>
</gene>
<feature type="compositionally biased region" description="Acidic residues" evidence="1">
    <location>
        <begin position="174"/>
        <end position="183"/>
    </location>
</feature>
<name>A0ABR3EWE3_9AGAR</name>
<sequence>MPRNAEYLQKLPSSLHAFANTYRDIHGVVNNALKERSSRTRWKLAETGLTAASATLRLAGAFSGESKLPQSLLVSAHKAVMNLRKAGHQLQPTPLWIPERAEIKRMMDEGARDCGFHLSTAKWVAQFESFSIASPQSAGKARTKNSAKDTKVTQENGEMEAENEHRGDVKLEDGEADTDEFEEVVQLPSSSKLERGNESRKTATTGPKSVVTSRATDAETTNHKSSHSRNSQNSRKGKPARTRSKEFGIAGWVPDAGESDEEVSTSVLVEATREQLKLVRALLTPFHQPGETPLRFRRGTRQKIQAFRGVPAPLAMERNRHANEEGSAAGPAQKDSASGSEGEKEHETPRVATKKSQELRRARAVNLSPSKTQKGLPSPAEDNDLAQPEDTVVTSTSPPVVSGKRQHEGPQQDISRPVKRNKSSPTSTGAQEGDVVGGQSKLSTREIEMERHNDIQVAAPDGNPGNKVSTHSYSAFVSATAPSRLVALSATTLLHGVGPVVQVEGEAAAKLKSWGASVGMSSEIGIREQLVRIFRHREQISNLATLRDSLNAQLATLLKQDEEYLSQLRHSGRDPKDVTGILSAHDPNFQADPVLLGVLSSIFNWKTEDVNTGLLLSRDDSGNVLIKDAEDNILFRGYHPDLPSGKTLYSPSFPTD</sequence>
<comment type="caution">
    <text evidence="2">The sequence shown here is derived from an EMBL/GenBank/DDBJ whole genome shotgun (WGS) entry which is preliminary data.</text>
</comment>
<proteinExistence type="predicted"/>
<evidence type="ECO:0000313" key="3">
    <source>
        <dbReference type="Proteomes" id="UP001465976"/>
    </source>
</evidence>
<keyword evidence="3" id="KW-1185">Reference proteome</keyword>
<feature type="compositionally biased region" description="Low complexity" evidence="1">
    <location>
        <begin position="391"/>
        <end position="402"/>
    </location>
</feature>
<evidence type="ECO:0008006" key="4">
    <source>
        <dbReference type="Google" id="ProtNLM"/>
    </source>
</evidence>
<feature type="compositionally biased region" description="Polar residues" evidence="1">
    <location>
        <begin position="202"/>
        <end position="215"/>
    </location>
</feature>
<accession>A0ABR3EWE3</accession>
<reference evidence="2 3" key="1">
    <citation type="submission" date="2024-02" db="EMBL/GenBank/DDBJ databases">
        <title>A draft genome for the cacao thread blight pathogen Marasmius crinis-equi.</title>
        <authorList>
            <person name="Cohen S.P."/>
            <person name="Baruah I.K."/>
            <person name="Amoako-Attah I."/>
            <person name="Bukari Y."/>
            <person name="Meinhardt L.W."/>
            <person name="Bailey B.A."/>
        </authorList>
    </citation>
    <scope>NUCLEOTIDE SEQUENCE [LARGE SCALE GENOMIC DNA]</scope>
    <source>
        <strain evidence="2 3">GH-76</strain>
    </source>
</reference>
<dbReference type="Proteomes" id="UP001465976">
    <property type="component" value="Unassembled WGS sequence"/>
</dbReference>
<feature type="region of interest" description="Disordered" evidence="1">
    <location>
        <begin position="288"/>
        <end position="440"/>
    </location>
</feature>